<dbReference type="PANTHER" id="PTHR43031">
    <property type="entry name" value="FAD-DEPENDENT OXIDOREDUCTASE"/>
    <property type="match status" value="1"/>
</dbReference>
<dbReference type="OrthoDB" id="1445766at2"/>
<evidence type="ECO:0000259" key="1">
    <source>
        <dbReference type="PROSITE" id="PS50206"/>
    </source>
</evidence>
<keyword evidence="3" id="KW-1185">Reference proteome</keyword>
<evidence type="ECO:0000313" key="2">
    <source>
        <dbReference type="EMBL" id="TFW73389.1"/>
    </source>
</evidence>
<organism evidence="2 3">
    <name type="scientific">Methylotenera oryzisoli</name>
    <dbReference type="NCBI Taxonomy" id="2080758"/>
    <lineage>
        <taxon>Bacteria</taxon>
        <taxon>Pseudomonadati</taxon>
        <taxon>Pseudomonadota</taxon>
        <taxon>Betaproteobacteria</taxon>
        <taxon>Nitrosomonadales</taxon>
        <taxon>Methylophilaceae</taxon>
        <taxon>Methylotenera</taxon>
    </lineage>
</organism>
<dbReference type="Proteomes" id="UP000297706">
    <property type="component" value="Unassembled WGS sequence"/>
</dbReference>
<dbReference type="InterPro" id="IPR036873">
    <property type="entry name" value="Rhodanese-like_dom_sf"/>
</dbReference>
<proteinExistence type="predicted"/>
<dbReference type="InterPro" id="IPR050229">
    <property type="entry name" value="GlpE_sulfurtransferase"/>
</dbReference>
<name>A0A4Y9VVR2_9PROT</name>
<dbReference type="PROSITE" id="PS50206">
    <property type="entry name" value="RHODANESE_3"/>
    <property type="match status" value="1"/>
</dbReference>
<dbReference type="EMBL" id="PQVH01000001">
    <property type="protein sequence ID" value="TFW73389.1"/>
    <property type="molecule type" value="Genomic_DNA"/>
</dbReference>
<dbReference type="InterPro" id="IPR001763">
    <property type="entry name" value="Rhodanese-like_dom"/>
</dbReference>
<accession>A0A4Y9VVR2</accession>
<sequence length="137" mass="14884">MEFIKDNVLLIGLALGSGIMLLLPDFGKKAGGVPNVNATEAVALINRNHALVIDVRDDAEFASGHIVDAKHIPLEQLADRLKELAKYKDKPLLVNCQRGARSAKACDILRKAEFKQVHNLQGGLNAWVEAKLPVVKA</sequence>
<protein>
    <submittedName>
        <fullName evidence="2">Rhodanese-like domain-containing protein</fullName>
    </submittedName>
</protein>
<dbReference type="Gene3D" id="3.40.250.10">
    <property type="entry name" value="Rhodanese-like domain"/>
    <property type="match status" value="1"/>
</dbReference>
<dbReference type="RefSeq" id="WP_135276168.1">
    <property type="nucleotide sequence ID" value="NZ_PQVH01000001.1"/>
</dbReference>
<dbReference type="SMART" id="SM00450">
    <property type="entry name" value="RHOD"/>
    <property type="match status" value="1"/>
</dbReference>
<feature type="domain" description="Rhodanese" evidence="1">
    <location>
        <begin position="46"/>
        <end position="136"/>
    </location>
</feature>
<dbReference type="AlphaFoldDB" id="A0A4Y9VVR2"/>
<reference evidence="2 3" key="1">
    <citation type="submission" date="2018-02" db="EMBL/GenBank/DDBJ databases">
        <title>A novel lanthanide dependent methylotroph, Methylotenera sp. La3113.</title>
        <authorList>
            <person name="Lv H."/>
            <person name="Tani A."/>
        </authorList>
    </citation>
    <scope>NUCLEOTIDE SEQUENCE [LARGE SCALE GENOMIC DNA]</scope>
    <source>
        <strain evidence="2 3">La3113</strain>
    </source>
</reference>
<comment type="caution">
    <text evidence="2">The sequence shown here is derived from an EMBL/GenBank/DDBJ whole genome shotgun (WGS) entry which is preliminary data.</text>
</comment>
<gene>
    <name evidence="2" type="ORF">C3Y98_00440</name>
</gene>
<dbReference type="CDD" id="cd00158">
    <property type="entry name" value="RHOD"/>
    <property type="match status" value="1"/>
</dbReference>
<dbReference type="Pfam" id="PF00581">
    <property type="entry name" value="Rhodanese"/>
    <property type="match status" value="1"/>
</dbReference>
<evidence type="ECO:0000313" key="3">
    <source>
        <dbReference type="Proteomes" id="UP000297706"/>
    </source>
</evidence>
<dbReference type="SUPFAM" id="SSF52821">
    <property type="entry name" value="Rhodanese/Cell cycle control phosphatase"/>
    <property type="match status" value="1"/>
</dbReference>
<dbReference type="PANTHER" id="PTHR43031:SF18">
    <property type="entry name" value="RHODANESE-RELATED SULFURTRANSFERASES"/>
    <property type="match status" value="1"/>
</dbReference>